<evidence type="ECO:0000313" key="4">
    <source>
        <dbReference type="EMBL" id="KTD56606.1"/>
    </source>
</evidence>
<dbReference type="SUPFAM" id="SSF54631">
    <property type="entry name" value="CBS-domain pair"/>
    <property type="match status" value="1"/>
</dbReference>
<accession>A0A0W0YJ83</accession>
<dbReference type="Proteomes" id="UP000054703">
    <property type="component" value="Unassembled WGS sequence"/>
</dbReference>
<organism evidence="4 5">
    <name type="scientific">Legionella santicrucis</name>
    <dbReference type="NCBI Taxonomy" id="45074"/>
    <lineage>
        <taxon>Bacteria</taxon>
        <taxon>Pseudomonadati</taxon>
        <taxon>Pseudomonadota</taxon>
        <taxon>Gammaproteobacteria</taxon>
        <taxon>Legionellales</taxon>
        <taxon>Legionellaceae</taxon>
        <taxon>Legionella</taxon>
    </lineage>
</organism>
<dbReference type="Gene3D" id="3.10.580.10">
    <property type="entry name" value="CBS-domain"/>
    <property type="match status" value="1"/>
</dbReference>
<dbReference type="Pfam" id="PF00571">
    <property type="entry name" value="CBS"/>
    <property type="match status" value="2"/>
</dbReference>
<dbReference type="InterPro" id="IPR051257">
    <property type="entry name" value="Diverse_CBS-Domain"/>
</dbReference>
<dbReference type="PANTHER" id="PTHR43080:SF2">
    <property type="entry name" value="CBS DOMAIN-CONTAINING PROTEIN"/>
    <property type="match status" value="1"/>
</dbReference>
<comment type="caution">
    <text evidence="4">The sequence shown here is derived from an EMBL/GenBank/DDBJ whole genome shotgun (WGS) entry which is preliminary data.</text>
</comment>
<evidence type="ECO:0000259" key="3">
    <source>
        <dbReference type="PROSITE" id="PS51371"/>
    </source>
</evidence>
<feature type="domain" description="CBS" evidence="3">
    <location>
        <begin position="10"/>
        <end position="71"/>
    </location>
</feature>
<proteinExistence type="predicted"/>
<sequence length="146" mass="16736">MADLIHNALPTPRRKIIYIHPEDSIKKCINLMSEMDIGALVVVDNENQLIGIVGERDIVRSCLHRCINLETAKVADVVYKEVAILSPNDHIEKAMQVITATKRRHVLIRDENNEFIAILSIGDLLYHLLEDKARVIEQLENYIHTY</sequence>
<evidence type="ECO:0000256" key="2">
    <source>
        <dbReference type="PROSITE-ProRule" id="PRU00703"/>
    </source>
</evidence>
<gene>
    <name evidence="4" type="ORF">Lsan_2766</name>
</gene>
<dbReference type="STRING" id="45074.Lsan_2766"/>
<reference evidence="4 5" key="1">
    <citation type="submission" date="2015-11" db="EMBL/GenBank/DDBJ databases">
        <title>Genomic analysis of 38 Legionella species identifies large and diverse effector repertoires.</title>
        <authorList>
            <person name="Burstein D."/>
            <person name="Amaro F."/>
            <person name="Zusman T."/>
            <person name="Lifshitz Z."/>
            <person name="Cohen O."/>
            <person name="Gilbert J.A."/>
            <person name="Pupko T."/>
            <person name="Shuman H.A."/>
            <person name="Segal G."/>
        </authorList>
    </citation>
    <scope>NUCLEOTIDE SEQUENCE [LARGE SCALE GENOMIC DNA]</scope>
    <source>
        <strain evidence="4 5">SC-63-C7</strain>
    </source>
</reference>
<evidence type="ECO:0000256" key="1">
    <source>
        <dbReference type="ARBA" id="ARBA00023122"/>
    </source>
</evidence>
<dbReference type="InterPro" id="IPR046342">
    <property type="entry name" value="CBS_dom_sf"/>
</dbReference>
<dbReference type="RefSeq" id="WP_058514807.1">
    <property type="nucleotide sequence ID" value="NZ_CAAAIH010000009.1"/>
</dbReference>
<dbReference type="PATRIC" id="fig|45074.5.peg.2975"/>
<evidence type="ECO:0000313" key="5">
    <source>
        <dbReference type="Proteomes" id="UP000054703"/>
    </source>
</evidence>
<keyword evidence="5" id="KW-1185">Reference proteome</keyword>
<dbReference type="InterPro" id="IPR000644">
    <property type="entry name" value="CBS_dom"/>
</dbReference>
<feature type="domain" description="CBS" evidence="3">
    <location>
        <begin position="78"/>
        <end position="134"/>
    </location>
</feature>
<dbReference type="AlphaFoldDB" id="A0A0W0YJ83"/>
<protein>
    <submittedName>
        <fullName evidence="4">CBS domain protein</fullName>
    </submittedName>
</protein>
<name>A0A0W0YJ83_9GAMM</name>
<dbReference type="PROSITE" id="PS51371">
    <property type="entry name" value="CBS"/>
    <property type="match status" value="2"/>
</dbReference>
<dbReference type="SMART" id="SM00116">
    <property type="entry name" value="CBS"/>
    <property type="match status" value="2"/>
</dbReference>
<keyword evidence="1 2" id="KW-0129">CBS domain</keyword>
<dbReference type="EMBL" id="LNYU01000081">
    <property type="protein sequence ID" value="KTD56606.1"/>
    <property type="molecule type" value="Genomic_DNA"/>
</dbReference>
<dbReference type="PANTHER" id="PTHR43080">
    <property type="entry name" value="CBS DOMAIN-CONTAINING PROTEIN CBSX3, MITOCHONDRIAL"/>
    <property type="match status" value="1"/>
</dbReference>
<dbReference type="OrthoDB" id="9807125at2"/>